<dbReference type="GO" id="GO:0016036">
    <property type="term" value="P:cellular response to phosphate starvation"/>
    <property type="evidence" value="ECO:0007669"/>
    <property type="project" value="TreeGrafter"/>
</dbReference>
<evidence type="ECO:0000259" key="8">
    <source>
        <dbReference type="PROSITE" id="PS50109"/>
    </source>
</evidence>
<accession>A0AAW5TNP0</accession>
<feature type="non-terminal residue" evidence="10">
    <location>
        <position position="1"/>
    </location>
</feature>
<keyword evidence="4" id="KW-0597">Phosphoprotein</keyword>
<evidence type="ECO:0000256" key="3">
    <source>
        <dbReference type="ARBA" id="ARBA00012438"/>
    </source>
</evidence>
<dbReference type="PANTHER" id="PTHR45453:SF1">
    <property type="entry name" value="PHOSPHATE REGULON SENSOR PROTEIN PHOR"/>
    <property type="match status" value="1"/>
</dbReference>
<protein>
    <recommendedName>
        <fullName evidence="3">histidine kinase</fullName>
        <ecNumber evidence="3">2.7.13.3</ecNumber>
    </recommendedName>
</protein>
<comment type="caution">
    <text evidence="10">The sequence shown here is derived from an EMBL/GenBank/DDBJ whole genome shotgun (WGS) entry which is preliminary data.</text>
</comment>
<dbReference type="GO" id="GO:0005886">
    <property type="term" value="C:plasma membrane"/>
    <property type="evidence" value="ECO:0007669"/>
    <property type="project" value="TreeGrafter"/>
</dbReference>
<dbReference type="AlphaFoldDB" id="A0AAW5TNP0"/>
<dbReference type="InterPro" id="IPR036097">
    <property type="entry name" value="HisK_dim/P_sf"/>
</dbReference>
<reference evidence="10" key="1">
    <citation type="submission" date="2022-10" db="EMBL/GenBank/DDBJ databases">
        <title>Comparative genomic study of S. anginosus.</title>
        <authorList>
            <person name="Prasad A."/>
            <person name="Ene A."/>
            <person name="Jablonska S."/>
            <person name="Du J."/>
            <person name="Wolfe A.J."/>
            <person name="Putonti C."/>
        </authorList>
    </citation>
    <scope>NUCLEOTIDE SEQUENCE</scope>
    <source>
        <strain evidence="10">UMB6888</strain>
    </source>
</reference>
<dbReference type="InterPro" id="IPR000700">
    <property type="entry name" value="PAS-assoc_C"/>
</dbReference>
<evidence type="ECO:0000256" key="2">
    <source>
        <dbReference type="ARBA" id="ARBA00004370"/>
    </source>
</evidence>
<dbReference type="RefSeq" id="WP_264344962.1">
    <property type="nucleotide sequence ID" value="NZ_JAPAIK010000219.1"/>
</dbReference>
<dbReference type="GO" id="GO:0000155">
    <property type="term" value="F:phosphorelay sensor kinase activity"/>
    <property type="evidence" value="ECO:0007669"/>
    <property type="project" value="InterPro"/>
</dbReference>
<name>A0AAW5TNP0_STRAP</name>
<dbReference type="FunFam" id="1.10.287.130:FF:000001">
    <property type="entry name" value="Two-component sensor histidine kinase"/>
    <property type="match status" value="1"/>
</dbReference>
<dbReference type="InterPro" id="IPR003661">
    <property type="entry name" value="HisK_dim/P_dom"/>
</dbReference>
<dbReference type="GO" id="GO:0004721">
    <property type="term" value="F:phosphoprotein phosphatase activity"/>
    <property type="evidence" value="ECO:0007669"/>
    <property type="project" value="TreeGrafter"/>
</dbReference>
<evidence type="ECO:0000313" key="11">
    <source>
        <dbReference type="Proteomes" id="UP001208853"/>
    </source>
</evidence>
<evidence type="ECO:0000313" key="10">
    <source>
        <dbReference type="EMBL" id="MCW1073480.1"/>
    </source>
</evidence>
<evidence type="ECO:0000256" key="5">
    <source>
        <dbReference type="ARBA" id="ARBA00022679"/>
    </source>
</evidence>
<keyword evidence="7" id="KW-0902">Two-component regulatory system</keyword>
<organism evidence="10 11">
    <name type="scientific">Streptococcus anginosus</name>
    <dbReference type="NCBI Taxonomy" id="1328"/>
    <lineage>
        <taxon>Bacteria</taxon>
        <taxon>Bacillati</taxon>
        <taxon>Bacillota</taxon>
        <taxon>Bacilli</taxon>
        <taxon>Lactobacillales</taxon>
        <taxon>Streptococcaceae</taxon>
        <taxon>Streptococcus</taxon>
        <taxon>Streptococcus anginosus group</taxon>
    </lineage>
</organism>
<dbReference type="SMART" id="SM00388">
    <property type="entry name" value="HisKA"/>
    <property type="match status" value="1"/>
</dbReference>
<keyword evidence="5" id="KW-0808">Transferase</keyword>
<dbReference type="Gene3D" id="1.10.287.130">
    <property type="match status" value="1"/>
</dbReference>
<dbReference type="EMBL" id="JAPAIK010000219">
    <property type="protein sequence ID" value="MCW1073480.1"/>
    <property type="molecule type" value="Genomic_DNA"/>
</dbReference>
<comment type="subcellular location">
    <subcellularLocation>
        <location evidence="2">Membrane</location>
    </subcellularLocation>
</comment>
<evidence type="ECO:0000256" key="7">
    <source>
        <dbReference type="ARBA" id="ARBA00023012"/>
    </source>
</evidence>
<comment type="catalytic activity">
    <reaction evidence="1">
        <text>ATP + protein L-histidine = ADP + protein N-phospho-L-histidine.</text>
        <dbReference type="EC" id="2.7.13.3"/>
    </reaction>
</comment>
<proteinExistence type="predicted"/>
<dbReference type="PANTHER" id="PTHR45453">
    <property type="entry name" value="PHOSPHATE REGULON SENSOR PROTEIN PHOR"/>
    <property type="match status" value="1"/>
</dbReference>
<sequence>AIVKDTGFVSGFIAVMHDVTEQEEFERERREFVANVSHELRTPLTSMHSYIEALEDGAWQDDEIAPRFLKVTREETERMSRLVEDLLQLSRMDSEVEEINKEVVNFNMFLENIIDRFTITFKDEVVFTKNIPNKPIYSEI</sequence>
<feature type="non-terminal residue" evidence="10">
    <location>
        <position position="140"/>
    </location>
</feature>
<dbReference type="Pfam" id="PF00512">
    <property type="entry name" value="HisKA"/>
    <property type="match status" value="1"/>
</dbReference>
<evidence type="ECO:0000256" key="6">
    <source>
        <dbReference type="ARBA" id="ARBA00022777"/>
    </source>
</evidence>
<evidence type="ECO:0000256" key="4">
    <source>
        <dbReference type="ARBA" id="ARBA00022553"/>
    </source>
</evidence>
<feature type="domain" description="PAC" evidence="9">
    <location>
        <begin position="1"/>
        <end position="31"/>
    </location>
</feature>
<dbReference type="InterPro" id="IPR005467">
    <property type="entry name" value="His_kinase_dom"/>
</dbReference>
<feature type="domain" description="Histidine kinase" evidence="8">
    <location>
        <begin position="35"/>
        <end position="140"/>
    </location>
</feature>
<dbReference type="EC" id="2.7.13.3" evidence="3"/>
<evidence type="ECO:0000256" key="1">
    <source>
        <dbReference type="ARBA" id="ARBA00000085"/>
    </source>
</evidence>
<keyword evidence="6 10" id="KW-0418">Kinase</keyword>
<dbReference type="SUPFAM" id="SSF47384">
    <property type="entry name" value="Homodimeric domain of signal transducing histidine kinase"/>
    <property type="match status" value="1"/>
</dbReference>
<dbReference type="CDD" id="cd00082">
    <property type="entry name" value="HisKA"/>
    <property type="match status" value="1"/>
</dbReference>
<dbReference type="InterPro" id="IPR050351">
    <property type="entry name" value="BphY/WalK/GraS-like"/>
</dbReference>
<dbReference type="Proteomes" id="UP001208853">
    <property type="component" value="Unassembled WGS sequence"/>
</dbReference>
<dbReference type="PROSITE" id="PS50109">
    <property type="entry name" value="HIS_KIN"/>
    <property type="match status" value="1"/>
</dbReference>
<gene>
    <name evidence="10" type="ORF">OJ930_10915</name>
</gene>
<evidence type="ECO:0000259" key="9">
    <source>
        <dbReference type="PROSITE" id="PS50113"/>
    </source>
</evidence>
<dbReference type="PROSITE" id="PS50113">
    <property type="entry name" value="PAC"/>
    <property type="match status" value="1"/>
</dbReference>